<comment type="caution">
    <text evidence="1">The sequence shown here is derived from an EMBL/GenBank/DDBJ whole genome shotgun (WGS) entry which is preliminary data.</text>
</comment>
<reference evidence="1 2" key="1">
    <citation type="journal article" date="2018" name="Biotechnol. Adv.">
        <title>Improved genomic resources and new bioinformatic workflow for the carcinogenic parasite Clonorchis sinensis: Biotechnological implications.</title>
        <authorList>
            <person name="Wang D."/>
            <person name="Korhonen P.K."/>
            <person name="Gasser R.B."/>
            <person name="Young N.D."/>
        </authorList>
    </citation>
    <scope>NUCLEOTIDE SEQUENCE [LARGE SCALE GENOMIC DNA]</scope>
    <source>
        <strain evidence="1">Cs-k2</strain>
    </source>
</reference>
<protein>
    <submittedName>
        <fullName evidence="1">Uncharacterized protein</fullName>
    </submittedName>
</protein>
<accession>A0A3R7DAN8</accession>
<name>A0A3R7DAN8_CLOSI</name>
<evidence type="ECO:0000313" key="1">
    <source>
        <dbReference type="EMBL" id="KAG5446985.1"/>
    </source>
</evidence>
<dbReference type="InParanoid" id="A0A3R7DAN8"/>
<evidence type="ECO:0000313" key="2">
    <source>
        <dbReference type="Proteomes" id="UP000286415"/>
    </source>
</evidence>
<reference evidence="1 2" key="2">
    <citation type="journal article" date="2021" name="Genomics">
        <title>High-quality reference genome for Clonorchis sinensis.</title>
        <authorList>
            <person name="Young N.D."/>
            <person name="Stroehlein A.J."/>
            <person name="Kinkar L."/>
            <person name="Wang T."/>
            <person name="Sohn W.M."/>
            <person name="Chang B.C.H."/>
            <person name="Kaur P."/>
            <person name="Weisz D."/>
            <person name="Dudchenko O."/>
            <person name="Aiden E.L."/>
            <person name="Korhonen P.K."/>
            <person name="Gasser R.B."/>
        </authorList>
    </citation>
    <scope>NUCLEOTIDE SEQUENCE [LARGE SCALE GENOMIC DNA]</scope>
    <source>
        <strain evidence="1">Cs-k2</strain>
    </source>
</reference>
<dbReference type="EMBL" id="NIRI02000042">
    <property type="protein sequence ID" value="KAG5446985.1"/>
    <property type="molecule type" value="Genomic_DNA"/>
</dbReference>
<dbReference type="AlphaFoldDB" id="A0A3R7DAN8"/>
<organism evidence="1 2">
    <name type="scientific">Clonorchis sinensis</name>
    <name type="common">Chinese liver fluke</name>
    <dbReference type="NCBI Taxonomy" id="79923"/>
    <lineage>
        <taxon>Eukaryota</taxon>
        <taxon>Metazoa</taxon>
        <taxon>Spiralia</taxon>
        <taxon>Lophotrochozoa</taxon>
        <taxon>Platyhelminthes</taxon>
        <taxon>Trematoda</taxon>
        <taxon>Digenea</taxon>
        <taxon>Opisthorchiida</taxon>
        <taxon>Opisthorchiata</taxon>
        <taxon>Opisthorchiidae</taxon>
        <taxon>Clonorchis</taxon>
    </lineage>
</organism>
<keyword evidence="2" id="KW-1185">Reference proteome</keyword>
<proteinExistence type="predicted"/>
<gene>
    <name evidence="1" type="ORF">CSKR_102387</name>
</gene>
<sequence length="94" mass="10777">MEVLSHVGPPLRQWACESGIWCLSLQSELRSVLDVVFDSVSTVGNIPQILEWLCEKSPSKTSVNWHTEHVTKPAQPMESDQYIRRGRLYPRKTI</sequence>
<dbReference type="Proteomes" id="UP000286415">
    <property type="component" value="Unassembled WGS sequence"/>
</dbReference>